<reference evidence="2" key="1">
    <citation type="submission" date="2025-08" db="UniProtKB">
        <authorList>
            <consortium name="RefSeq"/>
        </authorList>
    </citation>
    <scope>IDENTIFICATION</scope>
    <source>
        <tissue evidence="2">Ear skin</tissue>
    </source>
</reference>
<gene>
    <name evidence="2" type="primary">LOC116665817</name>
</gene>
<accession>A0A8B8TKN8</accession>
<sequence length="152" mass="16916">MDLILKCVISCCGRRRSWGSHLPCHEADEEGLKAKNKVCQEPAFVLEGSQCSVEFQQWLLGDKTEKPSPDEEHEARPHDGILLSQEEELSSPQSVLGEITGTFQDLSCKEGQCHIVSHGDKKCLDLRGSSDTCIFRWKSTQAAFLVLPCLTL</sequence>
<keyword evidence="1" id="KW-1185">Reference proteome</keyword>
<dbReference type="RefSeq" id="XP_032342700.1">
    <property type="nucleotide sequence ID" value="XM_032486809.1"/>
</dbReference>
<dbReference type="Proteomes" id="UP000694856">
    <property type="component" value="Chromosome 9"/>
</dbReference>
<evidence type="ECO:0000313" key="2">
    <source>
        <dbReference type="RefSeq" id="XP_032342700.1"/>
    </source>
</evidence>
<organism evidence="1 2">
    <name type="scientific">Camelus ferus</name>
    <name type="common">Wild bactrian camel</name>
    <name type="synonym">Camelus bactrianus ferus</name>
    <dbReference type="NCBI Taxonomy" id="419612"/>
    <lineage>
        <taxon>Eukaryota</taxon>
        <taxon>Metazoa</taxon>
        <taxon>Chordata</taxon>
        <taxon>Craniata</taxon>
        <taxon>Vertebrata</taxon>
        <taxon>Euteleostomi</taxon>
        <taxon>Mammalia</taxon>
        <taxon>Eutheria</taxon>
        <taxon>Laurasiatheria</taxon>
        <taxon>Artiodactyla</taxon>
        <taxon>Tylopoda</taxon>
        <taxon>Camelidae</taxon>
        <taxon>Camelus</taxon>
    </lineage>
</organism>
<dbReference type="AlphaFoldDB" id="A0A8B8TKN8"/>
<dbReference type="GeneID" id="116665817"/>
<protein>
    <submittedName>
        <fullName evidence="2">Uncharacterized protein LOC116665817 isoform X6</fullName>
    </submittedName>
</protein>
<evidence type="ECO:0000313" key="1">
    <source>
        <dbReference type="Proteomes" id="UP000694856"/>
    </source>
</evidence>
<proteinExistence type="predicted"/>
<name>A0A8B8TKN8_CAMFR</name>